<dbReference type="AlphaFoldDB" id="A0A9J7AXU4"/>
<dbReference type="Gene3D" id="1.10.357.10">
    <property type="entry name" value="Tetracycline Repressor, domain 2"/>
    <property type="match status" value="1"/>
</dbReference>
<evidence type="ECO:0000313" key="4">
    <source>
        <dbReference type="EMBL" id="UUX51257.1"/>
    </source>
</evidence>
<reference evidence="4" key="1">
    <citation type="submission" date="2022-08" db="EMBL/GenBank/DDBJ databases">
        <title>Nisaea acidiphila sp. nov., isolated from a marine algal debris and emended description of the genus Nisaea Urios et al. 2008.</title>
        <authorList>
            <person name="Kwon K."/>
        </authorList>
    </citation>
    <scope>NUCLEOTIDE SEQUENCE</scope>
    <source>
        <strain evidence="4">MEBiC11861</strain>
    </source>
</reference>
<dbReference type="Pfam" id="PF00440">
    <property type="entry name" value="TetR_N"/>
    <property type="match status" value="1"/>
</dbReference>
<dbReference type="InterPro" id="IPR001647">
    <property type="entry name" value="HTH_TetR"/>
</dbReference>
<dbReference type="Proteomes" id="UP001060336">
    <property type="component" value="Chromosome"/>
</dbReference>
<evidence type="ECO:0000313" key="5">
    <source>
        <dbReference type="Proteomes" id="UP001060336"/>
    </source>
</evidence>
<gene>
    <name evidence="4" type="ORF">NUH88_06080</name>
</gene>
<feature type="domain" description="HTH tetR-type" evidence="3">
    <location>
        <begin position="3"/>
        <end position="63"/>
    </location>
</feature>
<dbReference type="PROSITE" id="PS50977">
    <property type="entry name" value="HTH_TETR_2"/>
    <property type="match status" value="1"/>
</dbReference>
<name>A0A9J7AXU4_9PROT</name>
<keyword evidence="5" id="KW-1185">Reference proteome</keyword>
<proteinExistence type="predicted"/>
<dbReference type="InterPro" id="IPR009057">
    <property type="entry name" value="Homeodomain-like_sf"/>
</dbReference>
<evidence type="ECO:0000256" key="1">
    <source>
        <dbReference type="ARBA" id="ARBA00023125"/>
    </source>
</evidence>
<dbReference type="EMBL" id="CP102480">
    <property type="protein sequence ID" value="UUX51257.1"/>
    <property type="molecule type" value="Genomic_DNA"/>
</dbReference>
<feature type="DNA-binding region" description="H-T-H motif" evidence="2">
    <location>
        <begin position="26"/>
        <end position="45"/>
    </location>
</feature>
<protein>
    <submittedName>
        <fullName evidence="4">TetR/AcrR family transcriptional regulator</fullName>
    </submittedName>
</protein>
<accession>A0A9J7AXU4</accession>
<keyword evidence="1 2" id="KW-0238">DNA-binding</keyword>
<evidence type="ECO:0000256" key="2">
    <source>
        <dbReference type="PROSITE-ProRule" id="PRU00335"/>
    </source>
</evidence>
<organism evidence="4 5">
    <name type="scientific">Nisaea acidiphila</name>
    <dbReference type="NCBI Taxonomy" id="1862145"/>
    <lineage>
        <taxon>Bacteria</taxon>
        <taxon>Pseudomonadati</taxon>
        <taxon>Pseudomonadota</taxon>
        <taxon>Alphaproteobacteria</taxon>
        <taxon>Rhodospirillales</taxon>
        <taxon>Thalassobaculaceae</taxon>
        <taxon>Nisaea</taxon>
    </lineage>
</organism>
<dbReference type="GO" id="GO:0003677">
    <property type="term" value="F:DNA binding"/>
    <property type="evidence" value="ECO:0007669"/>
    <property type="project" value="UniProtKB-UniRule"/>
</dbReference>
<dbReference type="RefSeq" id="WP_257770642.1">
    <property type="nucleotide sequence ID" value="NZ_CP102480.1"/>
</dbReference>
<evidence type="ECO:0000259" key="3">
    <source>
        <dbReference type="PROSITE" id="PS50977"/>
    </source>
</evidence>
<dbReference type="SUPFAM" id="SSF46689">
    <property type="entry name" value="Homeodomain-like"/>
    <property type="match status" value="1"/>
</dbReference>
<sequence length="192" mass="20940">MASDENDAILDAALAVAGEKGWRAMDLHDVAERADLPAADLERRYRTKRALLDAIADRFDREAIAAIDPDADDPDLPAPERLFDALMTRIELLQENRPGYVALLKAACSDPCMALGGAPRLHSAMGDVLHRSGLGARGPFGCIRRKVLGALYLSVLKVWMEDESDDLGPTMSTLDGRLRRLDEFVASIPSGR</sequence>
<dbReference type="KEGG" id="naci:NUH88_06080"/>